<dbReference type="GeneID" id="108987355"/>
<evidence type="ECO:0000256" key="1">
    <source>
        <dbReference type="SAM" id="MobiDB-lite"/>
    </source>
</evidence>
<dbReference type="RefSeq" id="XP_018815808.1">
    <property type="nucleotide sequence ID" value="XM_018960263.1"/>
</dbReference>
<name>A0A2I4E8T2_JUGRE</name>
<feature type="compositionally biased region" description="Low complexity" evidence="1">
    <location>
        <begin position="39"/>
        <end position="48"/>
    </location>
</feature>
<dbReference type="AlphaFoldDB" id="A0A2I4E8T2"/>
<keyword evidence="2" id="KW-1185">Reference proteome</keyword>
<evidence type="ECO:0000313" key="2">
    <source>
        <dbReference type="Proteomes" id="UP000235220"/>
    </source>
</evidence>
<dbReference type="KEGG" id="jre:108987355"/>
<dbReference type="Proteomes" id="UP000235220">
    <property type="component" value="Chromosome 5"/>
</dbReference>
<evidence type="ECO:0000313" key="3">
    <source>
        <dbReference type="RefSeq" id="XP_018815808.1"/>
    </source>
</evidence>
<protein>
    <submittedName>
        <fullName evidence="3">Uncharacterized protein LOC108987355</fullName>
    </submittedName>
</protein>
<sequence length="163" mass="18288">MQTSYLSWRLFFFFFYSSKRSFYPNNRTPVSKSYEEAHPASAEPASPAQRHPATAITQSSDTHRRLISTCCDFASVGWISFIVEAITNLKELRGSDRAAIALYIEMMEFHVARVSNVHWVHHCTGAAPSSAKMSITVNMARLVNVGNGRLICELCLLFLGSFC</sequence>
<reference evidence="3" key="1">
    <citation type="submission" date="2025-08" db="UniProtKB">
        <authorList>
            <consortium name="RefSeq"/>
        </authorList>
    </citation>
    <scope>IDENTIFICATION</scope>
    <source>
        <tissue evidence="3">Leaves</tissue>
    </source>
</reference>
<gene>
    <name evidence="3" type="primary">LOC108987355</name>
</gene>
<dbReference type="InParanoid" id="A0A2I4E8T2"/>
<proteinExistence type="predicted"/>
<feature type="region of interest" description="Disordered" evidence="1">
    <location>
        <begin position="33"/>
        <end position="60"/>
    </location>
</feature>
<accession>A0A2I4E8T2</accession>
<organism evidence="2 3">
    <name type="scientific">Juglans regia</name>
    <name type="common">English walnut</name>
    <dbReference type="NCBI Taxonomy" id="51240"/>
    <lineage>
        <taxon>Eukaryota</taxon>
        <taxon>Viridiplantae</taxon>
        <taxon>Streptophyta</taxon>
        <taxon>Embryophyta</taxon>
        <taxon>Tracheophyta</taxon>
        <taxon>Spermatophyta</taxon>
        <taxon>Magnoliopsida</taxon>
        <taxon>eudicotyledons</taxon>
        <taxon>Gunneridae</taxon>
        <taxon>Pentapetalae</taxon>
        <taxon>rosids</taxon>
        <taxon>fabids</taxon>
        <taxon>Fagales</taxon>
        <taxon>Juglandaceae</taxon>
        <taxon>Juglans</taxon>
    </lineage>
</organism>